<feature type="transmembrane region" description="Helical" evidence="2">
    <location>
        <begin position="43"/>
        <end position="61"/>
    </location>
</feature>
<dbReference type="RefSeq" id="WP_100203148.1">
    <property type="nucleotide sequence ID" value="NZ_PGGW01000060.1"/>
</dbReference>
<feature type="transmembrane region" description="Helical" evidence="2">
    <location>
        <begin position="103"/>
        <end position="123"/>
    </location>
</feature>
<evidence type="ECO:0000256" key="2">
    <source>
        <dbReference type="SAM" id="Phobius"/>
    </source>
</evidence>
<evidence type="ECO:0000313" key="4">
    <source>
        <dbReference type="Proteomes" id="UP000230407"/>
    </source>
</evidence>
<evidence type="ECO:0000313" key="3">
    <source>
        <dbReference type="EMBL" id="PJE95963.1"/>
    </source>
</evidence>
<dbReference type="EMBL" id="PGGW01000060">
    <property type="protein sequence ID" value="PJE95963.1"/>
    <property type="molecule type" value="Genomic_DNA"/>
</dbReference>
<name>A0A2M8LVI1_9ACTN</name>
<dbReference type="InterPro" id="IPR046192">
    <property type="entry name" value="DUF6220"/>
</dbReference>
<keyword evidence="2" id="KW-1133">Transmembrane helix</keyword>
<organism evidence="3 4">
    <name type="scientific">Streptomyces carminius</name>
    <dbReference type="NCBI Taxonomy" id="2665496"/>
    <lineage>
        <taxon>Bacteria</taxon>
        <taxon>Bacillati</taxon>
        <taxon>Actinomycetota</taxon>
        <taxon>Actinomycetes</taxon>
        <taxon>Kitasatosporales</taxon>
        <taxon>Streptomycetaceae</taxon>
        <taxon>Streptomyces</taxon>
    </lineage>
</organism>
<sequence length="158" mass="16087">MRRTIAGLAAVLMLMVVVQFFLAGSGAFDTAPNDEAFRPHRTLGFLTVLLALLTTLVTALARMPGRLVGMAGLFTGLGIAQPVIATVAGAFGDTGGTTTAGQIVFGLHAVNGLVMMGVAGRILRRARELPNSPAPTARAADDSARTSKPASGSAQPAS</sequence>
<gene>
    <name evidence="3" type="ORF">CUT44_19340</name>
</gene>
<feature type="compositionally biased region" description="Polar residues" evidence="1">
    <location>
        <begin position="146"/>
        <end position="158"/>
    </location>
</feature>
<keyword evidence="4" id="KW-1185">Reference proteome</keyword>
<dbReference type="AlphaFoldDB" id="A0A2M8LVI1"/>
<dbReference type="Pfam" id="PF19728">
    <property type="entry name" value="DUF6220"/>
    <property type="match status" value="1"/>
</dbReference>
<reference evidence="3 4" key="1">
    <citation type="submission" date="2017-11" db="EMBL/GenBank/DDBJ databases">
        <title>Streptomyces carmine sp. nov., a novel actinomycete isolated from Sophora alopecuroides in Xinjiang, China.</title>
        <authorList>
            <person name="Wang Y."/>
            <person name="Luo X."/>
            <person name="Wan C."/>
            <person name="Zhang L."/>
        </authorList>
    </citation>
    <scope>NUCLEOTIDE SEQUENCE [LARGE SCALE GENOMIC DNA]</scope>
    <source>
        <strain evidence="3 4">TRM SA0054</strain>
    </source>
</reference>
<feature type="transmembrane region" description="Helical" evidence="2">
    <location>
        <begin position="68"/>
        <end position="91"/>
    </location>
</feature>
<keyword evidence="2" id="KW-0812">Transmembrane</keyword>
<protein>
    <submittedName>
        <fullName evidence="3">Uncharacterized protein</fullName>
    </submittedName>
</protein>
<comment type="caution">
    <text evidence="3">The sequence shown here is derived from an EMBL/GenBank/DDBJ whole genome shotgun (WGS) entry which is preliminary data.</text>
</comment>
<accession>A0A2M8LVI1</accession>
<evidence type="ECO:0000256" key="1">
    <source>
        <dbReference type="SAM" id="MobiDB-lite"/>
    </source>
</evidence>
<dbReference type="Proteomes" id="UP000230407">
    <property type="component" value="Unassembled WGS sequence"/>
</dbReference>
<feature type="region of interest" description="Disordered" evidence="1">
    <location>
        <begin position="129"/>
        <end position="158"/>
    </location>
</feature>
<keyword evidence="2" id="KW-0472">Membrane</keyword>
<proteinExistence type="predicted"/>